<evidence type="ECO:0000256" key="1">
    <source>
        <dbReference type="ARBA" id="ARBA00022679"/>
    </source>
</evidence>
<dbReference type="STRING" id="1423810.FD19_GL000849"/>
<keyword evidence="5" id="KW-1185">Reference proteome</keyword>
<accession>A0A0R2CBD8</accession>
<organism evidence="4 5">
    <name type="scientific">Lacticaseibacillus thailandensis DSM 22698 = JCM 13996</name>
    <dbReference type="NCBI Taxonomy" id="1423810"/>
    <lineage>
        <taxon>Bacteria</taxon>
        <taxon>Bacillati</taxon>
        <taxon>Bacillota</taxon>
        <taxon>Bacilli</taxon>
        <taxon>Lactobacillales</taxon>
        <taxon>Lactobacillaceae</taxon>
        <taxon>Lacticaseibacillus</taxon>
    </lineage>
</organism>
<protein>
    <submittedName>
        <fullName evidence="4">GNAT family acetyltransferase</fullName>
    </submittedName>
</protein>
<dbReference type="GO" id="GO:0016747">
    <property type="term" value="F:acyltransferase activity, transferring groups other than amino-acyl groups"/>
    <property type="evidence" value="ECO:0007669"/>
    <property type="project" value="InterPro"/>
</dbReference>
<evidence type="ECO:0000313" key="5">
    <source>
        <dbReference type="Proteomes" id="UP000051789"/>
    </source>
</evidence>
<dbReference type="AlphaFoldDB" id="A0A0R2CBD8"/>
<gene>
    <name evidence="4" type="ORF">FD19_GL000849</name>
</gene>
<dbReference type="PROSITE" id="PS51186">
    <property type="entry name" value="GNAT"/>
    <property type="match status" value="1"/>
</dbReference>
<dbReference type="InterPro" id="IPR050832">
    <property type="entry name" value="Bact_Acetyltransf"/>
</dbReference>
<evidence type="ECO:0000256" key="2">
    <source>
        <dbReference type="ARBA" id="ARBA00023315"/>
    </source>
</evidence>
<dbReference type="InterPro" id="IPR000182">
    <property type="entry name" value="GNAT_dom"/>
</dbReference>
<dbReference type="SUPFAM" id="SSF55729">
    <property type="entry name" value="Acyl-CoA N-acyltransferases (Nat)"/>
    <property type="match status" value="1"/>
</dbReference>
<keyword evidence="1 4" id="KW-0808">Transferase</keyword>
<reference evidence="4 5" key="1">
    <citation type="journal article" date="2015" name="Genome Announc.">
        <title>Expanding the biotechnology potential of lactobacilli through comparative genomics of 213 strains and associated genera.</title>
        <authorList>
            <person name="Sun Z."/>
            <person name="Harris H.M."/>
            <person name="McCann A."/>
            <person name="Guo C."/>
            <person name="Argimon S."/>
            <person name="Zhang W."/>
            <person name="Yang X."/>
            <person name="Jeffery I.B."/>
            <person name="Cooney J.C."/>
            <person name="Kagawa T.F."/>
            <person name="Liu W."/>
            <person name="Song Y."/>
            <person name="Salvetti E."/>
            <person name="Wrobel A."/>
            <person name="Rasinkangas P."/>
            <person name="Parkhill J."/>
            <person name="Rea M.C."/>
            <person name="O'Sullivan O."/>
            <person name="Ritari J."/>
            <person name="Douillard F.P."/>
            <person name="Paul Ross R."/>
            <person name="Yang R."/>
            <person name="Briner A.E."/>
            <person name="Felis G.E."/>
            <person name="de Vos W.M."/>
            <person name="Barrangou R."/>
            <person name="Klaenhammer T.R."/>
            <person name="Caufield P.W."/>
            <person name="Cui Y."/>
            <person name="Zhang H."/>
            <person name="O'Toole P.W."/>
        </authorList>
    </citation>
    <scope>NUCLEOTIDE SEQUENCE [LARGE SCALE GENOMIC DNA]</scope>
    <source>
        <strain evidence="4 5">DSM 22698</strain>
    </source>
</reference>
<evidence type="ECO:0000259" key="3">
    <source>
        <dbReference type="PROSITE" id="PS51186"/>
    </source>
</evidence>
<evidence type="ECO:0000313" key="4">
    <source>
        <dbReference type="EMBL" id="KRM87348.1"/>
    </source>
</evidence>
<dbReference type="Pfam" id="PF00583">
    <property type="entry name" value="Acetyltransf_1"/>
    <property type="match status" value="1"/>
</dbReference>
<dbReference type="PANTHER" id="PTHR43877:SF2">
    <property type="entry name" value="AMINOALKYLPHOSPHONATE N-ACETYLTRANSFERASE-RELATED"/>
    <property type="match status" value="1"/>
</dbReference>
<proteinExistence type="predicted"/>
<dbReference type="EMBL" id="AYZK01000002">
    <property type="protein sequence ID" value="KRM87348.1"/>
    <property type="molecule type" value="Genomic_DNA"/>
</dbReference>
<dbReference type="PATRIC" id="fig|1423810.4.peg.876"/>
<dbReference type="PANTHER" id="PTHR43877">
    <property type="entry name" value="AMINOALKYLPHOSPHONATE N-ACETYLTRANSFERASE-RELATED-RELATED"/>
    <property type="match status" value="1"/>
</dbReference>
<sequence length="156" mass="16932">MQIRPIRAGDNAAVAHLIRDSLAHFGLDVPGTAYFDPQLDDLATFYAQPQRGYFVLVNDADEVVGGCGFGEYCDDTAELQKLYIAPAAQGQGASRRLVACAEAGARVAGYRRIYLETHHVLTVACLLYPKLGYKALSAPLAAGPHTEMDRFFIKAL</sequence>
<keyword evidence="2" id="KW-0012">Acyltransferase</keyword>
<dbReference type="CDD" id="cd04301">
    <property type="entry name" value="NAT_SF"/>
    <property type="match status" value="1"/>
</dbReference>
<name>A0A0R2CBD8_9LACO</name>
<dbReference type="Proteomes" id="UP000051789">
    <property type="component" value="Unassembled WGS sequence"/>
</dbReference>
<dbReference type="RefSeq" id="WP_056969158.1">
    <property type="nucleotide sequence ID" value="NZ_AYZK01000002.1"/>
</dbReference>
<dbReference type="Gene3D" id="3.40.630.30">
    <property type="match status" value="1"/>
</dbReference>
<feature type="domain" description="N-acetyltransferase" evidence="3">
    <location>
        <begin position="1"/>
        <end position="153"/>
    </location>
</feature>
<dbReference type="InterPro" id="IPR016181">
    <property type="entry name" value="Acyl_CoA_acyltransferase"/>
</dbReference>
<comment type="caution">
    <text evidence="4">The sequence shown here is derived from an EMBL/GenBank/DDBJ whole genome shotgun (WGS) entry which is preliminary data.</text>
</comment>